<gene>
    <name evidence="3" type="ORF">B4U80_06562</name>
</gene>
<keyword evidence="4" id="KW-1185">Reference proteome</keyword>
<name>A0A443SG33_9ACAR</name>
<dbReference type="PANTHER" id="PTHR20932:SF13">
    <property type="entry name" value="LD36653P"/>
    <property type="match status" value="1"/>
</dbReference>
<protein>
    <submittedName>
        <fullName evidence="3">LysM and putative peptidoglycan-binding domain-containing protein 3-like protein</fullName>
    </submittedName>
</protein>
<keyword evidence="1" id="KW-1133">Transmembrane helix</keyword>
<feature type="transmembrane region" description="Helical" evidence="1">
    <location>
        <begin position="260"/>
        <end position="281"/>
    </location>
</feature>
<evidence type="ECO:0000313" key="4">
    <source>
        <dbReference type="Proteomes" id="UP000288716"/>
    </source>
</evidence>
<evidence type="ECO:0000313" key="3">
    <source>
        <dbReference type="EMBL" id="RWS26452.1"/>
    </source>
</evidence>
<dbReference type="InterPro" id="IPR045030">
    <property type="entry name" value="LYSM1-4"/>
</dbReference>
<dbReference type="InterPro" id="IPR018392">
    <property type="entry name" value="LysM"/>
</dbReference>
<dbReference type="InterPro" id="IPR036779">
    <property type="entry name" value="LysM_dom_sf"/>
</dbReference>
<evidence type="ECO:0000256" key="1">
    <source>
        <dbReference type="SAM" id="Phobius"/>
    </source>
</evidence>
<dbReference type="PROSITE" id="PS51782">
    <property type="entry name" value="LYSM"/>
    <property type="match status" value="1"/>
</dbReference>
<keyword evidence="1" id="KW-0472">Membrane</keyword>
<sequence length="298" mass="34562">MPVDSKCASRSGCESVYERLGDIERQSEQRYKKPNKPNVFTRLANRGYKQATCRRVNNGDDTTYVFDSSEDDNECNFESNIDNFELKQRSQTREPERQKKQLREHLHYEIQPNDTLQNLSLRCGCSVSELKASNNLINDQDFYGLRFLKIPVKKYGILSEVLTHQINTSHCSETIDNTNDDQRRSPPLIVNLGLKQTFASDDVSDMNKFLTHLDRDLENIRKSTLNFSSEFQPTIDNSTEVPKKNVNVYYCDEENCGLTWTNVVILALFVCVLIPVIYLLIFKEHAYELDMHLKESNH</sequence>
<comment type="caution">
    <text evidence="3">The sequence shown here is derived from an EMBL/GenBank/DDBJ whole genome shotgun (WGS) entry which is preliminary data.</text>
</comment>
<dbReference type="Proteomes" id="UP000288716">
    <property type="component" value="Unassembled WGS sequence"/>
</dbReference>
<dbReference type="Pfam" id="PF01476">
    <property type="entry name" value="LysM"/>
    <property type="match status" value="1"/>
</dbReference>
<dbReference type="CDD" id="cd00118">
    <property type="entry name" value="LysM"/>
    <property type="match status" value="1"/>
</dbReference>
<evidence type="ECO:0000259" key="2">
    <source>
        <dbReference type="PROSITE" id="PS51782"/>
    </source>
</evidence>
<dbReference type="Gene3D" id="3.10.350.10">
    <property type="entry name" value="LysM domain"/>
    <property type="match status" value="1"/>
</dbReference>
<organism evidence="3 4">
    <name type="scientific">Leptotrombidium deliense</name>
    <dbReference type="NCBI Taxonomy" id="299467"/>
    <lineage>
        <taxon>Eukaryota</taxon>
        <taxon>Metazoa</taxon>
        <taxon>Ecdysozoa</taxon>
        <taxon>Arthropoda</taxon>
        <taxon>Chelicerata</taxon>
        <taxon>Arachnida</taxon>
        <taxon>Acari</taxon>
        <taxon>Acariformes</taxon>
        <taxon>Trombidiformes</taxon>
        <taxon>Prostigmata</taxon>
        <taxon>Anystina</taxon>
        <taxon>Parasitengona</taxon>
        <taxon>Trombiculoidea</taxon>
        <taxon>Trombiculidae</taxon>
        <taxon>Leptotrombidium</taxon>
    </lineage>
</organism>
<dbReference type="SUPFAM" id="SSF54106">
    <property type="entry name" value="LysM domain"/>
    <property type="match status" value="1"/>
</dbReference>
<dbReference type="VEuPathDB" id="VectorBase:LDEU005588"/>
<keyword evidence="1" id="KW-0812">Transmembrane</keyword>
<dbReference type="PANTHER" id="PTHR20932">
    <property type="entry name" value="LYSM AND PUTATIVE PEPTIDOGLYCAN-BINDING DOMAIN-CONTAINING PROTEIN"/>
    <property type="match status" value="1"/>
</dbReference>
<dbReference type="OrthoDB" id="538216at2759"/>
<reference evidence="3 4" key="1">
    <citation type="journal article" date="2018" name="Gigascience">
        <title>Genomes of trombidid mites reveal novel predicted allergens and laterally-transferred genes associated with secondary metabolism.</title>
        <authorList>
            <person name="Dong X."/>
            <person name="Chaisiri K."/>
            <person name="Xia D."/>
            <person name="Armstrong S.D."/>
            <person name="Fang Y."/>
            <person name="Donnelly M.J."/>
            <person name="Kadowaki T."/>
            <person name="McGarry J.W."/>
            <person name="Darby A.C."/>
            <person name="Makepeace B.L."/>
        </authorList>
    </citation>
    <scope>NUCLEOTIDE SEQUENCE [LARGE SCALE GENOMIC DNA]</scope>
    <source>
        <strain evidence="3">UoL-UT</strain>
    </source>
</reference>
<dbReference type="AlphaFoldDB" id="A0A443SG33"/>
<accession>A0A443SG33</accession>
<feature type="domain" description="LysM" evidence="2">
    <location>
        <begin position="106"/>
        <end position="150"/>
    </location>
</feature>
<dbReference type="EMBL" id="NCKV01002751">
    <property type="protein sequence ID" value="RWS26452.1"/>
    <property type="molecule type" value="Genomic_DNA"/>
</dbReference>
<proteinExistence type="predicted"/>